<name>A0ABV9LTX2_9ALTE</name>
<feature type="chain" id="PRO_5045809993" evidence="2">
    <location>
        <begin position="28"/>
        <end position="204"/>
    </location>
</feature>
<gene>
    <name evidence="4" type="ORF">ACFO4O_05650</name>
</gene>
<sequence>MRARLSSFFVMFSAVFVFNLLSISTHAQVYEYVNEDGIKVLTSRKPDANKYTVTEHGCFGMCRTGINWHDTPLNHDAYASEVNAASAQYGVDKALVRAIMHAESWFETQALSHAGAQGLMQLMPATQTRFEVTDVYDPRQNIQAGTQYLAWLLTEFDQDIDRVIAAYNAGENAVKRYQGIPPFNETREYLRRVKILHSRYQLVP</sequence>
<dbReference type="PANTHER" id="PTHR37423">
    <property type="entry name" value="SOLUBLE LYTIC MUREIN TRANSGLYCOSYLASE-RELATED"/>
    <property type="match status" value="1"/>
</dbReference>
<feature type="signal peptide" evidence="2">
    <location>
        <begin position="1"/>
        <end position="27"/>
    </location>
</feature>
<evidence type="ECO:0000259" key="3">
    <source>
        <dbReference type="Pfam" id="PF01464"/>
    </source>
</evidence>
<evidence type="ECO:0000256" key="2">
    <source>
        <dbReference type="SAM" id="SignalP"/>
    </source>
</evidence>
<keyword evidence="2" id="KW-0732">Signal</keyword>
<keyword evidence="5" id="KW-1185">Reference proteome</keyword>
<dbReference type="Pfam" id="PF01464">
    <property type="entry name" value="SLT"/>
    <property type="match status" value="1"/>
</dbReference>
<protein>
    <submittedName>
        <fullName evidence="4">Lytic transglycosylase domain-containing protein</fullName>
    </submittedName>
</protein>
<dbReference type="InterPro" id="IPR008258">
    <property type="entry name" value="Transglycosylase_SLT_dom_1"/>
</dbReference>
<evidence type="ECO:0000313" key="4">
    <source>
        <dbReference type="EMBL" id="MFC4699639.1"/>
    </source>
</evidence>
<dbReference type="EMBL" id="JBHSGU010000002">
    <property type="protein sequence ID" value="MFC4699639.1"/>
    <property type="molecule type" value="Genomic_DNA"/>
</dbReference>
<feature type="domain" description="Transglycosylase SLT" evidence="3">
    <location>
        <begin position="82"/>
        <end position="187"/>
    </location>
</feature>
<comment type="similarity">
    <text evidence="1">Belongs to the transglycosylase Slt family.</text>
</comment>
<comment type="caution">
    <text evidence="4">The sequence shown here is derived from an EMBL/GenBank/DDBJ whole genome shotgun (WGS) entry which is preliminary data.</text>
</comment>
<evidence type="ECO:0000256" key="1">
    <source>
        <dbReference type="ARBA" id="ARBA00007734"/>
    </source>
</evidence>
<dbReference type="SUPFAM" id="SSF53955">
    <property type="entry name" value="Lysozyme-like"/>
    <property type="match status" value="1"/>
</dbReference>
<dbReference type="InterPro" id="IPR023346">
    <property type="entry name" value="Lysozyme-like_dom_sf"/>
</dbReference>
<dbReference type="PANTHER" id="PTHR37423:SF2">
    <property type="entry name" value="MEMBRANE-BOUND LYTIC MUREIN TRANSGLYCOSYLASE C"/>
    <property type="match status" value="1"/>
</dbReference>
<dbReference type="Proteomes" id="UP001595897">
    <property type="component" value="Unassembled WGS sequence"/>
</dbReference>
<proteinExistence type="inferred from homology"/>
<evidence type="ECO:0000313" key="5">
    <source>
        <dbReference type="Proteomes" id="UP001595897"/>
    </source>
</evidence>
<dbReference type="RefSeq" id="WP_382406378.1">
    <property type="nucleotide sequence ID" value="NZ_JBHSGU010000002.1"/>
</dbReference>
<dbReference type="Gene3D" id="1.10.530.10">
    <property type="match status" value="1"/>
</dbReference>
<reference evidence="5" key="1">
    <citation type="journal article" date="2019" name="Int. J. Syst. Evol. Microbiol.">
        <title>The Global Catalogue of Microorganisms (GCM) 10K type strain sequencing project: providing services to taxonomists for standard genome sequencing and annotation.</title>
        <authorList>
            <consortium name="The Broad Institute Genomics Platform"/>
            <consortium name="The Broad Institute Genome Sequencing Center for Infectious Disease"/>
            <person name="Wu L."/>
            <person name="Ma J."/>
        </authorList>
    </citation>
    <scope>NUCLEOTIDE SEQUENCE [LARGE SCALE GENOMIC DNA]</scope>
    <source>
        <strain evidence="5">KACC 12507</strain>
    </source>
</reference>
<dbReference type="CDD" id="cd16896">
    <property type="entry name" value="LT_Slt70-like"/>
    <property type="match status" value="1"/>
</dbReference>
<organism evidence="4 5">
    <name type="scientific">Glaciecola siphonariae</name>
    <dbReference type="NCBI Taxonomy" id="521012"/>
    <lineage>
        <taxon>Bacteria</taxon>
        <taxon>Pseudomonadati</taxon>
        <taxon>Pseudomonadota</taxon>
        <taxon>Gammaproteobacteria</taxon>
        <taxon>Alteromonadales</taxon>
        <taxon>Alteromonadaceae</taxon>
        <taxon>Glaciecola</taxon>
    </lineage>
</organism>
<accession>A0ABV9LTX2</accession>